<evidence type="ECO:0000313" key="11">
    <source>
        <dbReference type="Proteomes" id="UP000094527"/>
    </source>
</evidence>
<dbReference type="GO" id="GO:0005634">
    <property type="term" value="C:nucleus"/>
    <property type="evidence" value="ECO:0007669"/>
    <property type="project" value="UniProtKB-SubCell"/>
</dbReference>
<dbReference type="PANTHER" id="PTHR21358:SF4">
    <property type="entry name" value="PROTEIN MAELSTROM HOMOLOG"/>
    <property type="match status" value="1"/>
</dbReference>
<keyword evidence="11" id="KW-1185">Reference proteome</keyword>
<comment type="subcellular location">
    <subcellularLocation>
        <location evidence="2">Cytoplasm</location>
    </subcellularLocation>
    <subcellularLocation>
        <location evidence="1">Nucleus</location>
    </subcellularLocation>
</comment>
<dbReference type="GO" id="GO:0043186">
    <property type="term" value="C:P granule"/>
    <property type="evidence" value="ECO:0007669"/>
    <property type="project" value="TreeGrafter"/>
</dbReference>
<dbReference type="AlphaFoldDB" id="A0A1D2N3K4"/>
<dbReference type="GO" id="GO:0034587">
    <property type="term" value="P:piRNA processing"/>
    <property type="evidence" value="ECO:0007669"/>
    <property type="project" value="TreeGrafter"/>
</dbReference>
<dbReference type="InterPro" id="IPR024970">
    <property type="entry name" value="Maelstrom"/>
</dbReference>
<comment type="similarity">
    <text evidence="3">Belongs to the maelstrom family.</text>
</comment>
<evidence type="ECO:0000259" key="9">
    <source>
        <dbReference type="Pfam" id="PF13017"/>
    </source>
</evidence>
<evidence type="ECO:0000256" key="2">
    <source>
        <dbReference type="ARBA" id="ARBA00004496"/>
    </source>
</evidence>
<evidence type="ECO:0000256" key="4">
    <source>
        <dbReference type="ARBA" id="ARBA00022490"/>
    </source>
</evidence>
<dbReference type="Proteomes" id="UP000094527">
    <property type="component" value="Unassembled WGS sequence"/>
</dbReference>
<keyword evidence="7" id="KW-0943">RNA-mediated gene silencing</keyword>
<protein>
    <submittedName>
        <fullName evidence="10">Protein maelstrom</fullName>
    </submittedName>
</protein>
<dbReference type="PANTHER" id="PTHR21358">
    <property type="entry name" value="PROTEIN MAELSTROM HOMOLOG"/>
    <property type="match status" value="1"/>
</dbReference>
<proteinExistence type="inferred from homology"/>
<keyword evidence="6" id="KW-0238">DNA-binding</keyword>
<accession>A0A1D2N3K4</accession>
<keyword evidence="8" id="KW-0539">Nucleus</keyword>
<evidence type="ECO:0000256" key="6">
    <source>
        <dbReference type="ARBA" id="ARBA00023125"/>
    </source>
</evidence>
<dbReference type="Pfam" id="PF13017">
    <property type="entry name" value="Maelstrom"/>
    <property type="match status" value="1"/>
</dbReference>
<gene>
    <name evidence="10" type="ORF">Ocin01_06832</name>
</gene>
<dbReference type="GO" id="GO:0007283">
    <property type="term" value="P:spermatogenesis"/>
    <property type="evidence" value="ECO:0007669"/>
    <property type="project" value="TreeGrafter"/>
</dbReference>
<evidence type="ECO:0000256" key="7">
    <source>
        <dbReference type="ARBA" id="ARBA00023158"/>
    </source>
</evidence>
<keyword evidence="4" id="KW-0963">Cytoplasm</keyword>
<dbReference type="GO" id="GO:0030154">
    <property type="term" value="P:cell differentiation"/>
    <property type="evidence" value="ECO:0007669"/>
    <property type="project" value="UniProtKB-KW"/>
</dbReference>
<evidence type="ECO:0000256" key="1">
    <source>
        <dbReference type="ARBA" id="ARBA00004123"/>
    </source>
</evidence>
<evidence type="ECO:0000256" key="5">
    <source>
        <dbReference type="ARBA" id="ARBA00022782"/>
    </source>
</evidence>
<evidence type="ECO:0000256" key="8">
    <source>
        <dbReference type="ARBA" id="ARBA00023242"/>
    </source>
</evidence>
<organism evidence="10 11">
    <name type="scientific">Orchesella cincta</name>
    <name type="common">Springtail</name>
    <name type="synonym">Podura cincta</name>
    <dbReference type="NCBI Taxonomy" id="48709"/>
    <lineage>
        <taxon>Eukaryota</taxon>
        <taxon>Metazoa</taxon>
        <taxon>Ecdysozoa</taxon>
        <taxon>Arthropoda</taxon>
        <taxon>Hexapoda</taxon>
        <taxon>Collembola</taxon>
        <taxon>Entomobryomorpha</taxon>
        <taxon>Entomobryoidea</taxon>
        <taxon>Orchesellidae</taxon>
        <taxon>Orchesellinae</taxon>
        <taxon>Orchesella</taxon>
    </lineage>
</organism>
<dbReference type="InterPro" id="IPR039259">
    <property type="entry name" value="Protein_maelstrom"/>
</dbReference>
<name>A0A1D2N3K4_ORCCI</name>
<sequence length="332" mass="38256">MDHPVHNTFGELVLPHAEAIENEYELYVSSFASVQQYLRRKDLANQPMEPTGKKFLILTMVPYCKHQWNELIPGEFAVTVFSIDKGIENNLVSLVDPGGIPLGERGEVSMNCERNALPTPGEFDGVDVNPILTKTVLRTIENAAKQYGCYMEGEILIFTMRAEIATLRNCIRWLERKFPAQKWGKFRIISLEMLLQAMSELVEDAGNNPAVITHEGGAARFLYHPRYEFNHNLACRWHQKKENVWKASYCALNIVMRRAYNALFYLHHLFEKKLKPNTHLPPVMKNDVVNNRSLRKQMLMSEQPVQALQEAMPRATYEMEENVIMFNAAEDR</sequence>
<dbReference type="OrthoDB" id="24555at2759"/>
<keyword evidence="5" id="KW-0221">Differentiation</keyword>
<evidence type="ECO:0000256" key="3">
    <source>
        <dbReference type="ARBA" id="ARBA00007057"/>
    </source>
</evidence>
<reference evidence="10 11" key="1">
    <citation type="journal article" date="2016" name="Genome Biol. Evol.">
        <title>Gene Family Evolution Reflects Adaptation to Soil Environmental Stressors in the Genome of the Collembolan Orchesella cincta.</title>
        <authorList>
            <person name="Faddeeva-Vakhrusheva A."/>
            <person name="Derks M.F."/>
            <person name="Anvar S.Y."/>
            <person name="Agamennone V."/>
            <person name="Suring W."/>
            <person name="Smit S."/>
            <person name="van Straalen N.M."/>
            <person name="Roelofs D."/>
        </authorList>
    </citation>
    <scope>NUCLEOTIDE SEQUENCE [LARGE SCALE GENOMIC DNA]</scope>
    <source>
        <tissue evidence="10">Mixed pool</tissue>
    </source>
</reference>
<dbReference type="EMBL" id="LJIJ01000252">
    <property type="protein sequence ID" value="ODM99849.1"/>
    <property type="molecule type" value="Genomic_DNA"/>
</dbReference>
<evidence type="ECO:0000313" key="10">
    <source>
        <dbReference type="EMBL" id="ODM99849.1"/>
    </source>
</evidence>
<dbReference type="GO" id="GO:0060964">
    <property type="term" value="P:regulation of miRNA-mediated gene silencing"/>
    <property type="evidence" value="ECO:0007669"/>
    <property type="project" value="InterPro"/>
</dbReference>
<comment type="caution">
    <text evidence="10">The sequence shown here is derived from an EMBL/GenBank/DDBJ whole genome shotgun (WGS) entry which is preliminary data.</text>
</comment>
<dbReference type="GO" id="GO:0007140">
    <property type="term" value="P:male meiotic nuclear division"/>
    <property type="evidence" value="ECO:0007669"/>
    <property type="project" value="TreeGrafter"/>
</dbReference>
<dbReference type="OMA" id="MNCERNA"/>
<dbReference type="GO" id="GO:0045892">
    <property type="term" value="P:negative regulation of DNA-templated transcription"/>
    <property type="evidence" value="ECO:0007669"/>
    <property type="project" value="TreeGrafter"/>
</dbReference>
<dbReference type="GO" id="GO:0043565">
    <property type="term" value="F:sequence-specific DNA binding"/>
    <property type="evidence" value="ECO:0007669"/>
    <property type="project" value="TreeGrafter"/>
</dbReference>
<feature type="domain" description="Maelstrom" evidence="9">
    <location>
        <begin position="71"/>
        <end position="285"/>
    </location>
</feature>